<reference evidence="2" key="1">
    <citation type="submission" date="2022-11" db="UniProtKB">
        <authorList>
            <consortium name="WormBaseParasite"/>
        </authorList>
    </citation>
    <scope>IDENTIFICATION</scope>
</reference>
<proteinExistence type="predicted"/>
<accession>A0A914H0T3</accession>
<sequence length="148" mass="17532">MNKVRKFGQDLQNEVGRVFGKTLSKEQAEELRNELLQRYKAKTDEAMERLYEKEEVRNMVSKLSSRKSSDKFNKSNIENSYDEEALKTDAPEKLIYGVTRPMLVAHKERLIKLRDQLRSRIEVDANERMEEIRIRLSETIDQYMGVLF</sequence>
<dbReference type="AlphaFoldDB" id="A0A914H0T3"/>
<keyword evidence="1" id="KW-1185">Reference proteome</keyword>
<organism evidence="1 2">
    <name type="scientific">Globodera rostochiensis</name>
    <name type="common">Golden nematode worm</name>
    <name type="synonym">Heterodera rostochiensis</name>
    <dbReference type="NCBI Taxonomy" id="31243"/>
    <lineage>
        <taxon>Eukaryota</taxon>
        <taxon>Metazoa</taxon>
        <taxon>Ecdysozoa</taxon>
        <taxon>Nematoda</taxon>
        <taxon>Chromadorea</taxon>
        <taxon>Rhabditida</taxon>
        <taxon>Tylenchina</taxon>
        <taxon>Tylenchomorpha</taxon>
        <taxon>Tylenchoidea</taxon>
        <taxon>Heteroderidae</taxon>
        <taxon>Heteroderinae</taxon>
        <taxon>Globodera</taxon>
    </lineage>
</organism>
<name>A0A914H0T3_GLORO</name>
<protein>
    <submittedName>
        <fullName evidence="2">Uncharacterized protein</fullName>
    </submittedName>
</protein>
<evidence type="ECO:0000313" key="2">
    <source>
        <dbReference type="WBParaSite" id="Gr19_v10_g13120.t1"/>
    </source>
</evidence>
<dbReference type="WBParaSite" id="Gr19_v10_g13120.t1">
    <property type="protein sequence ID" value="Gr19_v10_g13120.t1"/>
    <property type="gene ID" value="Gr19_v10_g13120"/>
</dbReference>
<dbReference type="Proteomes" id="UP000887572">
    <property type="component" value="Unplaced"/>
</dbReference>
<evidence type="ECO:0000313" key="1">
    <source>
        <dbReference type="Proteomes" id="UP000887572"/>
    </source>
</evidence>